<evidence type="ECO:0000313" key="2">
    <source>
        <dbReference type="EMBL" id="KPH86147.1"/>
    </source>
</evidence>
<reference evidence="2 3" key="1">
    <citation type="submission" date="2015-07" db="EMBL/GenBank/DDBJ databases">
        <title>Draft Genome Sequence of Komagataeibacter intermedius Strain AF2, Isolated from Kombucha Tea.</title>
        <authorList>
            <person name="Santos R.A."/>
            <person name="Berretta A.A."/>
            <person name="Barud H.S."/>
            <person name="Ribeiro S.J."/>
            <person name="Gonzalez-Garcia L.N."/>
            <person name="Zucchi T.D."/>
            <person name="Goldman G.H."/>
            <person name="Riano-Pachon D.M."/>
        </authorList>
    </citation>
    <scope>NUCLEOTIDE SEQUENCE [LARGE SCALE GENOMIC DNA]</scope>
    <source>
        <strain evidence="2 3">AF2</strain>
    </source>
</reference>
<evidence type="ECO:0008006" key="4">
    <source>
        <dbReference type="Google" id="ProtNLM"/>
    </source>
</evidence>
<feature type="chain" id="PRO_5005871299" description="Lipoprotein" evidence="1">
    <location>
        <begin position="22"/>
        <end position="152"/>
    </location>
</feature>
<accession>A0A0N1FJY8</accession>
<organism evidence="2 3">
    <name type="scientific">Komagataeibacter intermedius AF2</name>
    <dbReference type="NCBI Taxonomy" id="1458464"/>
    <lineage>
        <taxon>Bacteria</taxon>
        <taxon>Pseudomonadati</taxon>
        <taxon>Pseudomonadota</taxon>
        <taxon>Alphaproteobacteria</taxon>
        <taxon>Acetobacterales</taxon>
        <taxon>Acetobacteraceae</taxon>
        <taxon>Komagataeibacter</taxon>
    </lineage>
</organism>
<dbReference type="Proteomes" id="UP000031553">
    <property type="component" value="Unassembled WGS sequence"/>
</dbReference>
<comment type="caution">
    <text evidence="2">The sequence shown here is derived from an EMBL/GenBank/DDBJ whole genome shotgun (WGS) entry which is preliminary data.</text>
</comment>
<dbReference type="AlphaFoldDB" id="A0A0N1FJY8"/>
<dbReference type="OrthoDB" id="9947273at2"/>
<dbReference type="RefSeq" id="WP_141654838.1">
    <property type="nucleotide sequence ID" value="NZ_JUFX02000211.1"/>
</dbReference>
<gene>
    <name evidence="2" type="ORF">GLUCOINTEAF2_0202964</name>
</gene>
<feature type="signal peptide" evidence="1">
    <location>
        <begin position="1"/>
        <end position="21"/>
    </location>
</feature>
<name>A0A0N1FJY8_9PROT</name>
<keyword evidence="1" id="KW-0732">Signal</keyword>
<dbReference type="PROSITE" id="PS51257">
    <property type="entry name" value="PROKAR_LIPOPROTEIN"/>
    <property type="match status" value="1"/>
</dbReference>
<evidence type="ECO:0000313" key="3">
    <source>
        <dbReference type="Proteomes" id="UP000031553"/>
    </source>
</evidence>
<evidence type="ECO:0000256" key="1">
    <source>
        <dbReference type="SAM" id="SignalP"/>
    </source>
</evidence>
<proteinExistence type="predicted"/>
<sequence length="152" mass="16607" precursor="true">MNRYLLSFCLVPALASLSSCASSDSQRAAHEQVQIMGEKTAECKKQFPSVRGNYERRAICESSALYDSGARLGISYEAINELANTMKRLGAELDAGTITREDANMQLGAATHKAYAHAASDQRMENLELREHQEHCSSLTMVDGVTTTDCSP</sequence>
<dbReference type="EMBL" id="JUFX02000211">
    <property type="protein sequence ID" value="KPH86147.1"/>
    <property type="molecule type" value="Genomic_DNA"/>
</dbReference>
<protein>
    <recommendedName>
        <fullName evidence="4">Lipoprotein</fullName>
    </recommendedName>
</protein>